<evidence type="ECO:0000313" key="12">
    <source>
        <dbReference type="EMBL" id="KAF7257758.1"/>
    </source>
</evidence>
<comment type="caution">
    <text evidence="12">The sequence shown here is derived from an EMBL/GenBank/DDBJ whole genome shotgun (WGS) entry which is preliminary data.</text>
</comment>
<name>A0A8S9Z193_9TREM</name>
<dbReference type="AlphaFoldDB" id="A0A8S9Z193"/>
<dbReference type="CDD" id="cd03672">
    <property type="entry name" value="NUDIX_Dcp2p_Nudt20"/>
    <property type="match status" value="1"/>
</dbReference>
<dbReference type="SUPFAM" id="SSF55811">
    <property type="entry name" value="Nudix"/>
    <property type="match status" value="1"/>
</dbReference>
<dbReference type="InterPro" id="IPR007722">
    <property type="entry name" value="DCP2_BoxA"/>
</dbReference>
<dbReference type="EMBL" id="JTDE01002167">
    <property type="protein sequence ID" value="KAF7257758.1"/>
    <property type="molecule type" value="Genomic_DNA"/>
</dbReference>
<gene>
    <name evidence="12" type="ORF">EG68_05183</name>
</gene>
<dbReference type="Proteomes" id="UP000822476">
    <property type="component" value="Unassembled WGS sequence"/>
</dbReference>
<dbReference type="InterPro" id="IPR020084">
    <property type="entry name" value="NUDIX_hydrolase_CS"/>
</dbReference>
<evidence type="ECO:0000256" key="6">
    <source>
        <dbReference type="ARBA" id="ARBA00022801"/>
    </source>
</evidence>
<accession>A0A8S9Z193</accession>
<keyword evidence="8" id="KW-0464">Manganese</keyword>
<comment type="similarity">
    <text evidence="3">Belongs to the Nudix hydrolase family. DCP2 subfamily.</text>
</comment>
<dbReference type="FunFam" id="3.90.79.10:FF:000003">
    <property type="entry name" value="M7GpppN-mRNA hydrolase isoform 2"/>
    <property type="match status" value="1"/>
</dbReference>
<dbReference type="InterPro" id="IPR000086">
    <property type="entry name" value="NUDIX_hydrolase_dom"/>
</dbReference>
<comment type="catalytic activity">
    <reaction evidence="9">
        <text>a 5'-end (N(7)-methyl 5'-triphosphoguanosine)-ribonucleoside in mRNA + H2O = N(7)-methyl-GDP + a 5'-end phospho-ribonucleoside in mRNA + 2 H(+)</text>
        <dbReference type="Rhea" id="RHEA:67484"/>
        <dbReference type="Rhea" id="RHEA-COMP:15692"/>
        <dbReference type="Rhea" id="RHEA-COMP:17167"/>
        <dbReference type="ChEBI" id="CHEBI:15377"/>
        <dbReference type="ChEBI" id="CHEBI:15378"/>
        <dbReference type="ChEBI" id="CHEBI:63714"/>
        <dbReference type="ChEBI" id="CHEBI:138282"/>
        <dbReference type="ChEBI" id="CHEBI:156461"/>
        <dbReference type="EC" id="3.6.1.62"/>
    </reaction>
    <physiologicalReaction direction="left-to-right" evidence="9">
        <dbReference type="Rhea" id="RHEA:67485"/>
    </physiologicalReaction>
</comment>
<organism evidence="12 13">
    <name type="scientific">Paragonimus skrjabini miyazakii</name>
    <dbReference type="NCBI Taxonomy" id="59628"/>
    <lineage>
        <taxon>Eukaryota</taxon>
        <taxon>Metazoa</taxon>
        <taxon>Spiralia</taxon>
        <taxon>Lophotrochozoa</taxon>
        <taxon>Platyhelminthes</taxon>
        <taxon>Trematoda</taxon>
        <taxon>Digenea</taxon>
        <taxon>Plagiorchiida</taxon>
        <taxon>Troglotremata</taxon>
        <taxon>Troglotrematidae</taxon>
        <taxon>Paragonimus</taxon>
    </lineage>
</organism>
<evidence type="ECO:0000259" key="11">
    <source>
        <dbReference type="PROSITE" id="PS51462"/>
    </source>
</evidence>
<keyword evidence="4" id="KW-0963">Cytoplasm</keyword>
<protein>
    <recommendedName>
        <fullName evidence="10">mRNA-decapping enzyme 2</fullName>
    </recommendedName>
</protein>
<dbReference type="InterPro" id="IPR036189">
    <property type="entry name" value="DCP2_BoxA_sf"/>
</dbReference>
<dbReference type="GO" id="GO:0030145">
    <property type="term" value="F:manganese ion binding"/>
    <property type="evidence" value="ECO:0007669"/>
    <property type="project" value="InterPro"/>
</dbReference>
<keyword evidence="5" id="KW-0479">Metal-binding</keyword>
<reference evidence="12" key="1">
    <citation type="submission" date="2019-07" db="EMBL/GenBank/DDBJ databases">
        <title>Annotation for the trematode Paragonimus miyazaki's.</title>
        <authorList>
            <person name="Choi Y.-J."/>
        </authorList>
    </citation>
    <scope>NUCLEOTIDE SEQUENCE</scope>
    <source>
        <strain evidence="12">Japan</strain>
    </source>
</reference>
<dbReference type="SMART" id="SM01125">
    <property type="entry name" value="DCP2"/>
    <property type="match status" value="1"/>
</dbReference>
<evidence type="ECO:0000256" key="10">
    <source>
        <dbReference type="ARBA" id="ARBA00078183"/>
    </source>
</evidence>
<evidence type="ECO:0000256" key="1">
    <source>
        <dbReference type="ARBA" id="ARBA00001936"/>
    </source>
</evidence>
<dbReference type="PANTHER" id="PTHR23114">
    <property type="entry name" value="M7GPPPN-MRNA HYDROLASE"/>
    <property type="match status" value="1"/>
</dbReference>
<dbReference type="PROSITE" id="PS51462">
    <property type="entry name" value="NUDIX"/>
    <property type="match status" value="1"/>
</dbReference>
<dbReference type="GO" id="GO:0140933">
    <property type="term" value="F:5'-(N(7)-methylguanosine 5'-triphospho)-[mRNA] hydrolase activity"/>
    <property type="evidence" value="ECO:0007669"/>
    <property type="project" value="UniProtKB-EC"/>
</dbReference>
<dbReference type="Gene3D" id="1.10.10.1050">
    <property type="entry name" value="Dcp2, box A domain"/>
    <property type="match status" value="1"/>
</dbReference>
<keyword evidence="13" id="KW-1185">Reference proteome</keyword>
<feature type="domain" description="Nudix hydrolase" evidence="11">
    <location>
        <begin position="100"/>
        <end position="226"/>
    </location>
</feature>
<dbReference type="GO" id="GO:0000290">
    <property type="term" value="P:deadenylation-dependent decapping of nuclear-transcribed mRNA"/>
    <property type="evidence" value="ECO:0007669"/>
    <property type="project" value="InterPro"/>
</dbReference>
<dbReference type="PROSITE" id="PS00893">
    <property type="entry name" value="NUDIX_BOX"/>
    <property type="match status" value="1"/>
</dbReference>
<sequence length="386" mass="44529">MISERPIPVLPRSTLIQLYTRFLLNLPNELKEECKRNFVRLLFEVERAHWFYLDHYIEDPSVGGVDMYGFTEQLFRQFPEIVPKGVNWREKFAEWRRYRGETETGSAIILDEYFEMVLLVQGFYGNRWNFPGGKVNEKETLIDCAAREVLEETGLDVEYRIVPSLYIDRFVGGALRRAFIIENMPRMSRLQPCTRNEIEAITWFNVHDLPTHAQDNRPMEKFNMRANNFYLLLPFVKQLQEYVKLRLTGLLPLSALEESGRLVDLDRPILTTVDGSRSTMENITSPKQFRSRGKKNYKARQLTRSSASAAVSVPSKVTDTKCIKPNTPVTSAVPVNIDLNEFRKDLILLNVPSSTSSGISEVDFSASYWNNVRLRGDVLTELLSSP</sequence>
<dbReference type="Gene3D" id="3.90.79.10">
    <property type="entry name" value="Nucleoside Triphosphate Pyrophosphohydrolase"/>
    <property type="match status" value="1"/>
</dbReference>
<keyword evidence="6" id="KW-0378">Hydrolase</keyword>
<evidence type="ECO:0000256" key="4">
    <source>
        <dbReference type="ARBA" id="ARBA00022490"/>
    </source>
</evidence>
<evidence type="ECO:0000313" key="13">
    <source>
        <dbReference type="Proteomes" id="UP000822476"/>
    </source>
</evidence>
<evidence type="ECO:0000256" key="7">
    <source>
        <dbReference type="ARBA" id="ARBA00022884"/>
    </source>
</evidence>
<comment type="cofactor">
    <cofactor evidence="1">
        <name>Mn(2+)</name>
        <dbReference type="ChEBI" id="CHEBI:29035"/>
    </cofactor>
</comment>
<evidence type="ECO:0000256" key="9">
    <source>
        <dbReference type="ARBA" id="ARBA00047661"/>
    </source>
</evidence>
<dbReference type="Pfam" id="PF05026">
    <property type="entry name" value="DCP2"/>
    <property type="match status" value="1"/>
</dbReference>
<dbReference type="Pfam" id="PF00293">
    <property type="entry name" value="NUDIX"/>
    <property type="match status" value="1"/>
</dbReference>
<dbReference type="GO" id="GO:0003723">
    <property type="term" value="F:RNA binding"/>
    <property type="evidence" value="ECO:0007669"/>
    <property type="project" value="UniProtKB-KW"/>
</dbReference>
<comment type="subcellular location">
    <subcellularLocation>
        <location evidence="2">Cytoplasm</location>
    </subcellularLocation>
</comment>
<dbReference type="GO" id="GO:0000184">
    <property type="term" value="P:nuclear-transcribed mRNA catabolic process, nonsense-mediated decay"/>
    <property type="evidence" value="ECO:0007669"/>
    <property type="project" value="InterPro"/>
</dbReference>
<evidence type="ECO:0000256" key="3">
    <source>
        <dbReference type="ARBA" id="ARBA00005279"/>
    </source>
</evidence>
<dbReference type="InterPro" id="IPR015797">
    <property type="entry name" value="NUDIX_hydrolase-like_dom_sf"/>
</dbReference>
<dbReference type="InterPro" id="IPR044099">
    <property type="entry name" value="Dcp2_NUDIX"/>
</dbReference>
<keyword evidence="7" id="KW-0694">RNA-binding</keyword>
<dbReference type="GO" id="GO:0000932">
    <property type="term" value="C:P-body"/>
    <property type="evidence" value="ECO:0007669"/>
    <property type="project" value="TreeGrafter"/>
</dbReference>
<dbReference type="OrthoDB" id="18996at2759"/>
<evidence type="ECO:0000256" key="5">
    <source>
        <dbReference type="ARBA" id="ARBA00022723"/>
    </source>
</evidence>
<dbReference type="SUPFAM" id="SSF140586">
    <property type="entry name" value="Dcp2 domain-like"/>
    <property type="match status" value="1"/>
</dbReference>
<evidence type="ECO:0000256" key="2">
    <source>
        <dbReference type="ARBA" id="ARBA00004496"/>
    </source>
</evidence>
<dbReference type="PANTHER" id="PTHR23114:SF17">
    <property type="entry name" value="M7GPPPN-MRNA HYDROLASE"/>
    <property type="match status" value="1"/>
</dbReference>
<evidence type="ECO:0000256" key="8">
    <source>
        <dbReference type="ARBA" id="ARBA00023211"/>
    </source>
</evidence>
<proteinExistence type="inferred from homology"/>